<proteinExistence type="predicted"/>
<dbReference type="EMBL" id="MGGP01000018">
    <property type="protein sequence ID" value="OGM32084.1"/>
    <property type="molecule type" value="Genomic_DNA"/>
</dbReference>
<accession>A0A1F7YY35</accession>
<reference evidence="1 2" key="1">
    <citation type="journal article" date="2016" name="Nat. Commun.">
        <title>Thousands of microbial genomes shed light on interconnected biogeochemical processes in an aquifer system.</title>
        <authorList>
            <person name="Anantharaman K."/>
            <person name="Brown C.T."/>
            <person name="Hug L.A."/>
            <person name="Sharon I."/>
            <person name="Castelle C.J."/>
            <person name="Probst A.J."/>
            <person name="Thomas B.C."/>
            <person name="Singh A."/>
            <person name="Wilkins M.J."/>
            <person name="Karaoz U."/>
            <person name="Brodie E.L."/>
            <person name="Williams K.H."/>
            <person name="Hubbard S.S."/>
            <person name="Banfield J.F."/>
        </authorList>
    </citation>
    <scope>NUCLEOTIDE SEQUENCE [LARGE SCALE GENOMIC DNA]</scope>
</reference>
<name>A0A1F7YY35_9BACT</name>
<gene>
    <name evidence="1" type="ORF">A2803_00770</name>
</gene>
<organism evidence="1 2">
    <name type="scientific">Candidatus Woesebacteria bacterium RIFCSPHIGHO2_01_FULL_44_21</name>
    <dbReference type="NCBI Taxonomy" id="1802503"/>
    <lineage>
        <taxon>Bacteria</taxon>
        <taxon>Candidatus Woeseibacteriota</taxon>
    </lineage>
</organism>
<evidence type="ECO:0000313" key="1">
    <source>
        <dbReference type="EMBL" id="OGM32084.1"/>
    </source>
</evidence>
<evidence type="ECO:0000313" key="2">
    <source>
        <dbReference type="Proteomes" id="UP000178870"/>
    </source>
</evidence>
<dbReference type="Proteomes" id="UP000178870">
    <property type="component" value="Unassembled WGS sequence"/>
</dbReference>
<comment type="caution">
    <text evidence="1">The sequence shown here is derived from an EMBL/GenBank/DDBJ whole genome shotgun (WGS) entry which is preliminary data.</text>
</comment>
<sequence length="70" mass="8024">MNEILPGGPDRSQYDEFLTEGIWYELYGDKPPVFISNLRDALLQRAELGEELNKLEVTWLNVIALGPDLF</sequence>
<dbReference type="AlphaFoldDB" id="A0A1F7YY35"/>
<protein>
    <submittedName>
        <fullName evidence="1">Uncharacterized protein</fullName>
    </submittedName>
</protein>